<comment type="caution">
    <text evidence="4">The sequence shown here is derived from an EMBL/GenBank/DDBJ whole genome shotgun (WGS) entry which is preliminary data.</text>
</comment>
<keyword evidence="2" id="KW-0732">Signal</keyword>
<dbReference type="EMBL" id="QNRO01000002">
    <property type="protein sequence ID" value="RBP33313.1"/>
    <property type="molecule type" value="Genomic_DNA"/>
</dbReference>
<reference evidence="4 5" key="1">
    <citation type="submission" date="2018-06" db="EMBL/GenBank/DDBJ databases">
        <title>Freshwater and sediment microbial communities from various areas in North America, analyzing microbe dynamics in response to fracking.</title>
        <authorList>
            <person name="Lamendella R."/>
        </authorList>
    </citation>
    <scope>NUCLEOTIDE SEQUENCE [LARGE SCALE GENOMIC DNA]</scope>
    <source>
        <strain evidence="4 5">114J</strain>
    </source>
</reference>
<sequence length="332" mass="37034">MKLRLPALPLILLSVTGCVAMPSEPNSVTPPESQYDARVIDAETGSPLTVQQLAGRLADTDIVVVGEYHGHHASHLLQARLQQALFRRNPRQALTMEQFNVNHQDVLDRFLAGGLGETEMIEDAEAWDNYRASYRPLVEFARQRRLPVIAANAPADVVRCVGRKGPGYLETLTPETRALLPERPFLDTPAYKEKFIEAIGGSHGTGDGKLSERMRNTYQAQLLRDNTMARAILDARANHPGHQILHTTGTFHSEERLGTVAVLEQRAPGLSIAVITPVFWPDEEANVPLEANRSKGDYLYFIQPLPEEFRDPERESEAMQARFANRKPADCE</sequence>
<dbReference type="CDD" id="cd14727">
    <property type="entry name" value="ChanN-like"/>
    <property type="match status" value="1"/>
</dbReference>
<dbReference type="SUPFAM" id="SSF159501">
    <property type="entry name" value="EreA/ChaN-like"/>
    <property type="match status" value="1"/>
</dbReference>
<dbReference type="PROSITE" id="PS51257">
    <property type="entry name" value="PROKAR_LIPOPROTEIN"/>
    <property type="match status" value="1"/>
</dbReference>
<dbReference type="AlphaFoldDB" id="A0A366GYX0"/>
<dbReference type="Gene3D" id="3.40.50.11550">
    <property type="match status" value="1"/>
</dbReference>
<gene>
    <name evidence="4" type="ORF">DET50_102125</name>
</gene>
<protein>
    <submittedName>
        <fullName evidence="4">Putative iron-regulated protein</fullName>
    </submittedName>
</protein>
<feature type="region of interest" description="Disordered" evidence="1">
    <location>
        <begin position="311"/>
        <end position="332"/>
    </location>
</feature>
<feature type="chain" id="PRO_5016688444" evidence="2">
    <location>
        <begin position="21"/>
        <end position="332"/>
    </location>
</feature>
<evidence type="ECO:0000256" key="2">
    <source>
        <dbReference type="SAM" id="SignalP"/>
    </source>
</evidence>
<dbReference type="Pfam" id="PF04187">
    <property type="entry name" value="Cofac_haem_bdg"/>
    <property type="match status" value="1"/>
</dbReference>
<feature type="signal peptide" evidence="2">
    <location>
        <begin position="1"/>
        <end position="20"/>
    </location>
</feature>
<evidence type="ECO:0000313" key="5">
    <source>
        <dbReference type="Proteomes" id="UP000252995"/>
    </source>
</evidence>
<accession>A0A366GYX0</accession>
<proteinExistence type="predicted"/>
<organism evidence="4 5">
    <name type="scientific">Marinobacter pelagius</name>
    <dbReference type="NCBI Taxonomy" id="379482"/>
    <lineage>
        <taxon>Bacteria</taxon>
        <taxon>Pseudomonadati</taxon>
        <taxon>Pseudomonadota</taxon>
        <taxon>Gammaproteobacteria</taxon>
        <taxon>Pseudomonadales</taxon>
        <taxon>Marinobacteraceae</taxon>
        <taxon>Marinobacter</taxon>
    </lineage>
</organism>
<dbReference type="InterPro" id="IPR007314">
    <property type="entry name" value="Cofac_haem-bd_dom"/>
</dbReference>
<evidence type="ECO:0000313" key="4">
    <source>
        <dbReference type="EMBL" id="RBP33313.1"/>
    </source>
</evidence>
<feature type="domain" description="Haem-binding uptake Tiki superfamily ChaN" evidence="3">
    <location>
        <begin position="54"/>
        <end position="262"/>
    </location>
</feature>
<name>A0A366GYX0_9GAMM</name>
<evidence type="ECO:0000259" key="3">
    <source>
        <dbReference type="Pfam" id="PF04187"/>
    </source>
</evidence>
<dbReference type="Proteomes" id="UP000252995">
    <property type="component" value="Unassembled WGS sequence"/>
</dbReference>
<evidence type="ECO:0000256" key="1">
    <source>
        <dbReference type="SAM" id="MobiDB-lite"/>
    </source>
</evidence>
<dbReference type="STRING" id="379482.SAMN04487961_2371"/>